<accession>A0A8K1LC65</accession>
<organism evidence="1 2">
    <name type="scientific">Zosterops borbonicus</name>
    <dbReference type="NCBI Taxonomy" id="364589"/>
    <lineage>
        <taxon>Eukaryota</taxon>
        <taxon>Metazoa</taxon>
        <taxon>Chordata</taxon>
        <taxon>Craniata</taxon>
        <taxon>Vertebrata</taxon>
        <taxon>Euteleostomi</taxon>
        <taxon>Archelosauria</taxon>
        <taxon>Archosauria</taxon>
        <taxon>Dinosauria</taxon>
        <taxon>Saurischia</taxon>
        <taxon>Theropoda</taxon>
        <taxon>Coelurosauria</taxon>
        <taxon>Aves</taxon>
        <taxon>Neognathae</taxon>
        <taxon>Neoaves</taxon>
        <taxon>Telluraves</taxon>
        <taxon>Australaves</taxon>
        <taxon>Passeriformes</taxon>
        <taxon>Sylvioidea</taxon>
        <taxon>Zosteropidae</taxon>
        <taxon>Zosterops</taxon>
    </lineage>
</organism>
<feature type="non-terminal residue" evidence="1">
    <location>
        <position position="1"/>
    </location>
</feature>
<proteinExistence type="predicted"/>
<keyword evidence="2" id="KW-1185">Reference proteome</keyword>
<dbReference type="EMBL" id="SWJQ01001289">
    <property type="protein sequence ID" value="TRZ08627.1"/>
    <property type="molecule type" value="Genomic_DNA"/>
</dbReference>
<sequence length="76" mass="8413">MTIIWGNTAEEVFEKGEEAIQIFLKAGFAIKEIKVKGLAEEIEFLGVNWSQVIQGDVLDSNTRSQVIQGDVLDSNT</sequence>
<name>A0A8K1LC65_9PASS</name>
<dbReference type="OrthoDB" id="9950135at2759"/>
<evidence type="ECO:0000313" key="2">
    <source>
        <dbReference type="Proteomes" id="UP000796761"/>
    </source>
</evidence>
<dbReference type="Proteomes" id="UP000796761">
    <property type="component" value="Unassembled WGS sequence"/>
</dbReference>
<gene>
    <name evidence="1" type="ORF">HGM15179_018479</name>
</gene>
<comment type="caution">
    <text evidence="1">The sequence shown here is derived from an EMBL/GenBank/DDBJ whole genome shotgun (WGS) entry which is preliminary data.</text>
</comment>
<protein>
    <submittedName>
        <fullName evidence="1">Uncharacterized protein</fullName>
    </submittedName>
</protein>
<reference evidence="1" key="1">
    <citation type="submission" date="2019-04" db="EMBL/GenBank/DDBJ databases">
        <title>Genome assembly of Zosterops borbonicus 15179.</title>
        <authorList>
            <person name="Leroy T."/>
            <person name="Anselmetti Y."/>
            <person name="Tilak M.-K."/>
            <person name="Nabholz B."/>
        </authorList>
    </citation>
    <scope>NUCLEOTIDE SEQUENCE</scope>
    <source>
        <strain evidence="1">HGM_15179</strain>
        <tissue evidence="1">Muscle</tissue>
    </source>
</reference>
<dbReference type="AlphaFoldDB" id="A0A8K1LC65"/>
<evidence type="ECO:0000313" key="1">
    <source>
        <dbReference type="EMBL" id="TRZ08627.1"/>
    </source>
</evidence>